<dbReference type="AlphaFoldDB" id="A0A158J8L2"/>
<reference evidence="1" key="1">
    <citation type="submission" date="2016-01" db="EMBL/GenBank/DDBJ databases">
        <authorList>
            <person name="Peeters Charlotte."/>
        </authorList>
    </citation>
    <scope>NUCLEOTIDE SEQUENCE</scope>
    <source>
        <strain evidence="1">LMG 22936</strain>
    </source>
</reference>
<keyword evidence="2" id="KW-1185">Reference proteome</keyword>
<dbReference type="RefSeq" id="WP_200819025.1">
    <property type="nucleotide sequence ID" value="NZ_FCNZ02000015.1"/>
</dbReference>
<organism evidence="1 2">
    <name type="scientific">Caballeronia telluris</name>
    <dbReference type="NCBI Taxonomy" id="326475"/>
    <lineage>
        <taxon>Bacteria</taxon>
        <taxon>Pseudomonadati</taxon>
        <taxon>Pseudomonadota</taxon>
        <taxon>Betaproteobacteria</taxon>
        <taxon>Burkholderiales</taxon>
        <taxon>Burkholderiaceae</taxon>
        <taxon>Caballeronia</taxon>
    </lineage>
</organism>
<evidence type="ECO:0000313" key="1">
    <source>
        <dbReference type="EMBL" id="SAL65188.1"/>
    </source>
</evidence>
<protein>
    <submittedName>
        <fullName evidence="1">Uncharacterized protein</fullName>
    </submittedName>
</protein>
<sequence length="119" mass="13458">MTNRFASSLTRVTRVATRAARPARRGVVRALRHHTARTQAVAEQLKFVRPVDGIRSWFRGFFLTLRVRAASRRVSLKALLRRPAQLRAPVRKAKAAAQTSRRPRRLAPSSAGWFAFAAR</sequence>
<name>A0A158J8L2_9BURK</name>
<dbReference type="Proteomes" id="UP000054717">
    <property type="component" value="Unassembled WGS sequence"/>
</dbReference>
<evidence type="ECO:0000313" key="2">
    <source>
        <dbReference type="Proteomes" id="UP000054717"/>
    </source>
</evidence>
<gene>
    <name evidence="1" type="ORF">AWB66_03971</name>
</gene>
<proteinExistence type="predicted"/>
<dbReference type="EMBL" id="FCNZ02000015">
    <property type="protein sequence ID" value="SAL65188.1"/>
    <property type="molecule type" value="Genomic_DNA"/>
</dbReference>
<accession>A0A158J8L2</accession>
<comment type="caution">
    <text evidence="1">The sequence shown here is derived from an EMBL/GenBank/DDBJ whole genome shotgun (WGS) entry which is preliminary data.</text>
</comment>